<sequence length="312" mass="34335">MPLTSDSRTLDIASKLVSTLREGAGTPKAFRPAHAKGQLVKGTFKPTAEAASLSKAPHFNNASTPFVTRFSVSTGLPTISDKDEKAGPRGLAIRFLLSEDGHQHTDIIGHSTAHFPVATGEGFLALLHASANGVFDEFLKGSAAADAFFKIPIPHPESFLTEQWFMTNAFKFVNADGQEKYGRYRVVPERYLTLSEEALKGKSNSYLFEDLEERLGKGPVTLKLVVQIAEEGDVTDDATMRWPDSRELVELGSLVLETFVQTDESQKEQQRIIFDPIPRVDGIEPSADPILEMRAAVYLISGRVRREAQKSM</sequence>
<feature type="domain" description="Catalase core" evidence="1">
    <location>
        <begin position="1"/>
        <end position="310"/>
    </location>
</feature>
<dbReference type="GO" id="GO:0020037">
    <property type="term" value="F:heme binding"/>
    <property type="evidence" value="ECO:0007669"/>
    <property type="project" value="InterPro"/>
</dbReference>
<dbReference type="PIRSF" id="PIRSF000296">
    <property type="entry name" value="SrpA"/>
    <property type="match status" value="1"/>
</dbReference>
<evidence type="ECO:0000259" key="1">
    <source>
        <dbReference type="SMART" id="SM01060"/>
    </source>
</evidence>
<evidence type="ECO:0000313" key="3">
    <source>
        <dbReference type="Proteomes" id="UP000799539"/>
    </source>
</evidence>
<dbReference type="GO" id="GO:0042542">
    <property type="term" value="P:response to hydrogen peroxide"/>
    <property type="evidence" value="ECO:0007669"/>
    <property type="project" value="TreeGrafter"/>
</dbReference>
<dbReference type="GO" id="GO:0042744">
    <property type="term" value="P:hydrogen peroxide catabolic process"/>
    <property type="evidence" value="ECO:0007669"/>
    <property type="project" value="TreeGrafter"/>
</dbReference>
<dbReference type="Proteomes" id="UP000799539">
    <property type="component" value="Unassembled WGS sequence"/>
</dbReference>
<dbReference type="SMART" id="SM01060">
    <property type="entry name" value="Catalase"/>
    <property type="match status" value="1"/>
</dbReference>
<dbReference type="PANTHER" id="PTHR11465">
    <property type="entry name" value="CATALASE"/>
    <property type="match status" value="1"/>
</dbReference>
<dbReference type="PROSITE" id="PS51402">
    <property type="entry name" value="CATALASE_3"/>
    <property type="match status" value="1"/>
</dbReference>
<dbReference type="GO" id="GO:0004096">
    <property type="term" value="F:catalase activity"/>
    <property type="evidence" value="ECO:0007669"/>
    <property type="project" value="InterPro"/>
</dbReference>
<name>A0A6A6FMV0_9PEZI</name>
<dbReference type="CDD" id="cd08153">
    <property type="entry name" value="srpA_like"/>
    <property type="match status" value="1"/>
</dbReference>
<proteinExistence type="predicted"/>
<keyword evidence="3" id="KW-1185">Reference proteome</keyword>
<dbReference type="Gene3D" id="1.20.1280.120">
    <property type="match status" value="1"/>
</dbReference>
<dbReference type="InterPro" id="IPR020835">
    <property type="entry name" value="Catalase_sf"/>
</dbReference>
<dbReference type="InterPro" id="IPR018028">
    <property type="entry name" value="Catalase"/>
</dbReference>
<dbReference type="Gene3D" id="2.40.180.10">
    <property type="entry name" value="Catalase core domain"/>
    <property type="match status" value="1"/>
</dbReference>
<dbReference type="PANTHER" id="PTHR11465:SF62">
    <property type="entry name" value="CATALASE T"/>
    <property type="match status" value="1"/>
</dbReference>
<protein>
    <recommendedName>
        <fullName evidence="1">Catalase core domain-containing protein</fullName>
    </recommendedName>
</protein>
<gene>
    <name evidence="2" type="ORF">CERZMDRAFT_36679</name>
</gene>
<dbReference type="InterPro" id="IPR024168">
    <property type="entry name" value="Catalase_SrpA-type_pred"/>
</dbReference>
<dbReference type="GO" id="GO:0005777">
    <property type="term" value="C:peroxisome"/>
    <property type="evidence" value="ECO:0007669"/>
    <property type="project" value="TreeGrafter"/>
</dbReference>
<reference evidence="2" key="1">
    <citation type="journal article" date="2020" name="Stud. Mycol.">
        <title>101 Dothideomycetes genomes: a test case for predicting lifestyles and emergence of pathogens.</title>
        <authorList>
            <person name="Haridas S."/>
            <person name="Albert R."/>
            <person name="Binder M."/>
            <person name="Bloem J."/>
            <person name="Labutti K."/>
            <person name="Salamov A."/>
            <person name="Andreopoulos B."/>
            <person name="Baker S."/>
            <person name="Barry K."/>
            <person name="Bills G."/>
            <person name="Bluhm B."/>
            <person name="Cannon C."/>
            <person name="Castanera R."/>
            <person name="Culley D."/>
            <person name="Daum C."/>
            <person name="Ezra D."/>
            <person name="Gonzalez J."/>
            <person name="Henrissat B."/>
            <person name="Kuo A."/>
            <person name="Liang C."/>
            <person name="Lipzen A."/>
            <person name="Lutzoni F."/>
            <person name="Magnuson J."/>
            <person name="Mondo S."/>
            <person name="Nolan M."/>
            <person name="Ohm R."/>
            <person name="Pangilinan J."/>
            <person name="Park H.-J."/>
            <person name="Ramirez L."/>
            <person name="Alfaro M."/>
            <person name="Sun H."/>
            <person name="Tritt A."/>
            <person name="Yoshinaga Y."/>
            <person name="Zwiers L.-H."/>
            <person name="Turgeon B."/>
            <person name="Goodwin S."/>
            <person name="Spatafora J."/>
            <person name="Crous P."/>
            <person name="Grigoriev I."/>
        </authorList>
    </citation>
    <scope>NUCLEOTIDE SEQUENCE</scope>
    <source>
        <strain evidence="2">SCOH1-5</strain>
    </source>
</reference>
<evidence type="ECO:0000313" key="2">
    <source>
        <dbReference type="EMBL" id="KAF2214733.1"/>
    </source>
</evidence>
<dbReference type="Pfam" id="PF00199">
    <property type="entry name" value="Catalase"/>
    <property type="match status" value="1"/>
</dbReference>
<dbReference type="OrthoDB" id="2379805at2759"/>
<organism evidence="2 3">
    <name type="scientific">Cercospora zeae-maydis SCOH1-5</name>
    <dbReference type="NCBI Taxonomy" id="717836"/>
    <lineage>
        <taxon>Eukaryota</taxon>
        <taxon>Fungi</taxon>
        <taxon>Dikarya</taxon>
        <taxon>Ascomycota</taxon>
        <taxon>Pezizomycotina</taxon>
        <taxon>Dothideomycetes</taxon>
        <taxon>Dothideomycetidae</taxon>
        <taxon>Mycosphaerellales</taxon>
        <taxon>Mycosphaerellaceae</taxon>
        <taxon>Cercospora</taxon>
    </lineage>
</organism>
<dbReference type="InterPro" id="IPR011614">
    <property type="entry name" value="Catalase_core"/>
</dbReference>
<dbReference type="GO" id="GO:0005739">
    <property type="term" value="C:mitochondrion"/>
    <property type="evidence" value="ECO:0007669"/>
    <property type="project" value="TreeGrafter"/>
</dbReference>
<accession>A0A6A6FMV0</accession>
<dbReference type="AlphaFoldDB" id="A0A6A6FMV0"/>
<dbReference type="SUPFAM" id="SSF56634">
    <property type="entry name" value="Heme-dependent catalase-like"/>
    <property type="match status" value="1"/>
</dbReference>
<dbReference type="EMBL" id="ML992667">
    <property type="protein sequence ID" value="KAF2214733.1"/>
    <property type="molecule type" value="Genomic_DNA"/>
</dbReference>